<organism evidence="1 2">
    <name type="scientific">Angomonas deanei</name>
    <dbReference type="NCBI Taxonomy" id="59799"/>
    <lineage>
        <taxon>Eukaryota</taxon>
        <taxon>Discoba</taxon>
        <taxon>Euglenozoa</taxon>
        <taxon>Kinetoplastea</taxon>
        <taxon>Metakinetoplastina</taxon>
        <taxon>Trypanosomatida</taxon>
        <taxon>Trypanosomatidae</taxon>
        <taxon>Strigomonadinae</taxon>
        <taxon>Angomonas</taxon>
    </lineage>
</organism>
<protein>
    <submittedName>
        <fullName evidence="1">Uncharacterized protein</fullName>
    </submittedName>
</protein>
<accession>A0A7G2C3R8</accession>
<evidence type="ECO:0000313" key="2">
    <source>
        <dbReference type="Proteomes" id="UP000515908"/>
    </source>
</evidence>
<dbReference type="AlphaFoldDB" id="A0A7G2C3R8"/>
<proteinExistence type="predicted"/>
<reference evidence="1 2" key="1">
    <citation type="submission" date="2020-08" db="EMBL/GenBank/DDBJ databases">
        <authorList>
            <person name="Newling K."/>
            <person name="Davey J."/>
            <person name="Forrester S."/>
        </authorList>
    </citation>
    <scope>NUCLEOTIDE SEQUENCE [LARGE SCALE GENOMIC DNA]</scope>
    <source>
        <strain evidence="2">Crithidia deanei Carvalho (ATCC PRA-265)</strain>
    </source>
</reference>
<evidence type="ECO:0000313" key="1">
    <source>
        <dbReference type="EMBL" id="CAD2214340.1"/>
    </source>
</evidence>
<keyword evidence="2" id="KW-1185">Reference proteome</keyword>
<gene>
    <name evidence="1" type="ORF">ADEAN_000178500</name>
</gene>
<sequence>MRERDFNTNNTNNINYLLFSQFSIADEIIRKYFSSLTTEFLSPITVWYRSVMYNYCSTFDTSYLDVLNSAAGGGERNEDDGENASADRSREKQAIVNYEVPRKTENREENLYRTVFQLCDKNFLEKCLLSPAIFLAFFDKHHRQVAPSLWTANHNYKSYKLIYESFCNGILFVNFLYQLIDESLNEAFQHFEVDVFLTYYPTEQSRIDFFITIYKYLQALVEKCIDPDVLQVRAVTSVLAAVASSIEPPLREHFMNMIEGLRL</sequence>
<dbReference type="EMBL" id="LR877147">
    <property type="protein sequence ID" value="CAD2214340.1"/>
    <property type="molecule type" value="Genomic_DNA"/>
</dbReference>
<name>A0A7G2C3R8_9TRYP</name>
<dbReference type="Proteomes" id="UP000515908">
    <property type="component" value="Chromosome 03"/>
</dbReference>
<dbReference type="VEuPathDB" id="TriTrypDB:ADEAN_000178500"/>